<dbReference type="EMBL" id="JAIRAU010000023">
    <property type="protein sequence ID" value="MBZ5710984.1"/>
    <property type="molecule type" value="Genomic_DNA"/>
</dbReference>
<feature type="domain" description="TehB/YeaR-like" evidence="1">
    <location>
        <begin position="86"/>
        <end position="160"/>
    </location>
</feature>
<keyword evidence="3" id="KW-1185">Reference proteome</keyword>
<dbReference type="RefSeq" id="WP_224192753.1">
    <property type="nucleotide sequence ID" value="NZ_JAIRAU010000023.1"/>
</dbReference>
<organism evidence="2 3">
    <name type="scientific">Nannocystis pusilla</name>
    <dbReference type="NCBI Taxonomy" id="889268"/>
    <lineage>
        <taxon>Bacteria</taxon>
        <taxon>Pseudomonadati</taxon>
        <taxon>Myxococcota</taxon>
        <taxon>Polyangia</taxon>
        <taxon>Nannocystales</taxon>
        <taxon>Nannocystaceae</taxon>
        <taxon>Nannocystis</taxon>
    </lineage>
</organism>
<proteinExistence type="predicted"/>
<dbReference type="InterPro" id="IPR021948">
    <property type="entry name" value="DUF3565"/>
</dbReference>
<name>A0ABS7TRW9_9BACT</name>
<protein>
    <submittedName>
        <fullName evidence="2">DUF3565 domain-containing protein</fullName>
    </submittedName>
</protein>
<dbReference type="Pfam" id="PF12088">
    <property type="entry name" value="DUF3565"/>
    <property type="match status" value="1"/>
</dbReference>
<evidence type="ECO:0000313" key="2">
    <source>
        <dbReference type="EMBL" id="MBZ5710984.1"/>
    </source>
</evidence>
<dbReference type="InterPro" id="IPR015392">
    <property type="entry name" value="TehB/YeaR-like_dom"/>
</dbReference>
<dbReference type="Proteomes" id="UP001139031">
    <property type="component" value="Unassembled WGS sequence"/>
</dbReference>
<reference evidence="2" key="1">
    <citation type="submission" date="2021-08" db="EMBL/GenBank/DDBJ databases">
        <authorList>
            <person name="Stevens D.C."/>
        </authorList>
    </citation>
    <scope>NUCLEOTIDE SEQUENCE</scope>
    <source>
        <strain evidence="2">DSM 53165</strain>
    </source>
</reference>
<evidence type="ECO:0000259" key="1">
    <source>
        <dbReference type="Pfam" id="PF09313"/>
    </source>
</evidence>
<comment type="caution">
    <text evidence="2">The sequence shown here is derived from an EMBL/GenBank/DDBJ whole genome shotgun (WGS) entry which is preliminary data.</text>
</comment>
<gene>
    <name evidence="2" type="ORF">K7C98_17195</name>
</gene>
<sequence>MSDSANTHSGAGLAVPRRILGFERDAAGEWIVHLDCGHRRHVRHRPPLSDYPWLGDAAARAARVGAEIECGRCGRGELPDGAAVYRATDVFDEATLPAGLRRDHTIRAGSWGRVEVLAGRLRFVMAALAVDRELAEGEHAIIPPEVPHHVAPLGPVRMRVVFLRAPAPDIPPGS</sequence>
<dbReference type="Pfam" id="PF09313">
    <property type="entry name" value="TehB-like"/>
    <property type="match status" value="1"/>
</dbReference>
<dbReference type="InterPro" id="IPR014710">
    <property type="entry name" value="RmlC-like_jellyroll"/>
</dbReference>
<accession>A0ABS7TRW9</accession>
<dbReference type="Gene3D" id="2.60.120.10">
    <property type="entry name" value="Jelly Rolls"/>
    <property type="match status" value="1"/>
</dbReference>
<evidence type="ECO:0000313" key="3">
    <source>
        <dbReference type="Proteomes" id="UP001139031"/>
    </source>
</evidence>
<dbReference type="SUPFAM" id="SSF51197">
    <property type="entry name" value="Clavaminate synthase-like"/>
    <property type="match status" value="1"/>
</dbReference>